<dbReference type="EMBL" id="DVGZ01000081">
    <property type="protein sequence ID" value="HIR47535.1"/>
    <property type="molecule type" value="Genomic_DNA"/>
</dbReference>
<dbReference type="PANTHER" id="PTHR30461:SF23">
    <property type="entry name" value="DNA RECOMBINASE-RELATED"/>
    <property type="match status" value="1"/>
</dbReference>
<dbReference type="Proteomes" id="UP000824242">
    <property type="component" value="Unassembled WGS sequence"/>
</dbReference>
<gene>
    <name evidence="2" type="ORF">IAB89_07760</name>
</gene>
<evidence type="ECO:0000313" key="2">
    <source>
        <dbReference type="EMBL" id="HIR47535.1"/>
    </source>
</evidence>
<dbReference type="InterPro" id="IPR011109">
    <property type="entry name" value="DNA_bind_recombinase_dom"/>
</dbReference>
<comment type="caution">
    <text evidence="2">The sequence shown here is derived from an EMBL/GenBank/DDBJ whole genome shotgun (WGS) entry which is preliminary data.</text>
</comment>
<organism evidence="2 3">
    <name type="scientific">Candidatus Caccousia avicola</name>
    <dbReference type="NCBI Taxonomy" id="2840721"/>
    <lineage>
        <taxon>Bacteria</taxon>
        <taxon>Bacillati</taxon>
        <taxon>Bacillota</taxon>
        <taxon>Clostridia</taxon>
        <taxon>Eubacteriales</taxon>
        <taxon>Oscillospiraceae</taxon>
        <taxon>Oscillospiraceae incertae sedis</taxon>
        <taxon>Candidatus Caccousia</taxon>
    </lineage>
</organism>
<dbReference type="PANTHER" id="PTHR30461">
    <property type="entry name" value="DNA-INVERTASE FROM LAMBDOID PROPHAGE"/>
    <property type="match status" value="1"/>
</dbReference>
<evidence type="ECO:0000259" key="1">
    <source>
        <dbReference type="PROSITE" id="PS51737"/>
    </source>
</evidence>
<dbReference type="InterPro" id="IPR050639">
    <property type="entry name" value="SSR_resolvase"/>
</dbReference>
<reference evidence="2" key="1">
    <citation type="submission" date="2020-10" db="EMBL/GenBank/DDBJ databases">
        <authorList>
            <person name="Gilroy R."/>
        </authorList>
    </citation>
    <scope>NUCLEOTIDE SEQUENCE</scope>
    <source>
        <strain evidence="2">ChiSxjej1B13-7958</strain>
    </source>
</reference>
<dbReference type="AlphaFoldDB" id="A0A9D1DEN4"/>
<dbReference type="PROSITE" id="PS51737">
    <property type="entry name" value="RECOMBINASE_DNA_BIND"/>
    <property type="match status" value="1"/>
</dbReference>
<proteinExistence type="predicted"/>
<evidence type="ECO:0000313" key="3">
    <source>
        <dbReference type="Proteomes" id="UP000824242"/>
    </source>
</evidence>
<feature type="non-terminal residue" evidence="2">
    <location>
        <position position="255"/>
    </location>
</feature>
<dbReference type="GO" id="GO:0000150">
    <property type="term" value="F:DNA strand exchange activity"/>
    <property type="evidence" value="ECO:0007669"/>
    <property type="project" value="InterPro"/>
</dbReference>
<accession>A0A9D1DEN4</accession>
<sequence length="255" mass="29252">MPEDAIAEMYQYDREALNSDRRYYTHTQPFAGAAFCCGDDEGYEEGRSPLYKNCLAQCSVQLEIHYSGCYGWLEDIDTPALVLWLKALSDDDLELLTLIVFDGRNQSEVAREWHRSEAAISKRMITLLAAYAQEESYNVSENQKWRIRRMFEQGRPNTGRMLGYRLKDGVLQIVPGEAGIVKMIFNDYLSGMGRNLIVKKLIRMGVPTLSGGQWRESTVLGILTNEKYTGDMLLQKTYSVDHLTKKQMINHGERR</sequence>
<dbReference type="GO" id="GO:0003677">
    <property type="term" value="F:DNA binding"/>
    <property type="evidence" value="ECO:0007669"/>
    <property type="project" value="InterPro"/>
</dbReference>
<dbReference type="Pfam" id="PF07508">
    <property type="entry name" value="Recombinase"/>
    <property type="match status" value="1"/>
</dbReference>
<name>A0A9D1DEN4_9FIRM</name>
<protein>
    <submittedName>
        <fullName evidence="2">Recombinase family protein</fullName>
    </submittedName>
</protein>
<dbReference type="Gene3D" id="3.90.1750.20">
    <property type="entry name" value="Putative Large Serine Recombinase, Chain B, Domain 2"/>
    <property type="match status" value="1"/>
</dbReference>
<feature type="domain" description="Recombinase" evidence="1">
    <location>
        <begin position="161"/>
        <end position="255"/>
    </location>
</feature>
<dbReference type="InterPro" id="IPR038109">
    <property type="entry name" value="DNA_bind_recomb_sf"/>
</dbReference>
<reference evidence="2" key="2">
    <citation type="journal article" date="2021" name="PeerJ">
        <title>Extensive microbial diversity within the chicken gut microbiome revealed by metagenomics and culture.</title>
        <authorList>
            <person name="Gilroy R."/>
            <person name="Ravi A."/>
            <person name="Getino M."/>
            <person name="Pursley I."/>
            <person name="Horton D.L."/>
            <person name="Alikhan N.F."/>
            <person name="Baker D."/>
            <person name="Gharbi K."/>
            <person name="Hall N."/>
            <person name="Watson M."/>
            <person name="Adriaenssens E.M."/>
            <person name="Foster-Nyarko E."/>
            <person name="Jarju S."/>
            <person name="Secka A."/>
            <person name="Antonio M."/>
            <person name="Oren A."/>
            <person name="Chaudhuri R.R."/>
            <person name="La Ragione R."/>
            <person name="Hildebrand F."/>
            <person name="Pallen M.J."/>
        </authorList>
    </citation>
    <scope>NUCLEOTIDE SEQUENCE</scope>
    <source>
        <strain evidence="2">ChiSxjej1B13-7958</strain>
    </source>
</reference>